<evidence type="ECO:0000256" key="1">
    <source>
        <dbReference type="ARBA" id="ARBA00004906"/>
    </source>
</evidence>
<comment type="pathway">
    <text evidence="1">Protein modification; protein ubiquitination.</text>
</comment>
<dbReference type="InterPro" id="IPR002083">
    <property type="entry name" value="MATH/TRAF_dom"/>
</dbReference>
<dbReference type="Pfam" id="PF22486">
    <property type="entry name" value="MATH_2"/>
    <property type="match status" value="1"/>
</dbReference>
<dbReference type="AlphaFoldDB" id="A0A5J9WM72"/>
<proteinExistence type="inferred from homology"/>
<dbReference type="InterPro" id="IPR056423">
    <property type="entry name" value="BACK_BPM_SPOP"/>
</dbReference>
<evidence type="ECO:0000259" key="4">
    <source>
        <dbReference type="PROSITE" id="PS50144"/>
    </source>
</evidence>
<dbReference type="PANTHER" id="PTHR26379:SF355">
    <property type="entry name" value="BTB DOMAIN-CONTAINING PROTEIN"/>
    <property type="match status" value="1"/>
</dbReference>
<dbReference type="SUPFAM" id="SSF54695">
    <property type="entry name" value="POZ domain"/>
    <property type="match status" value="1"/>
</dbReference>
<dbReference type="PROSITE" id="PS50144">
    <property type="entry name" value="MATH"/>
    <property type="match status" value="1"/>
</dbReference>
<organism evidence="5 6">
    <name type="scientific">Eragrostis curvula</name>
    <name type="common">weeping love grass</name>
    <dbReference type="NCBI Taxonomy" id="38414"/>
    <lineage>
        <taxon>Eukaryota</taxon>
        <taxon>Viridiplantae</taxon>
        <taxon>Streptophyta</taxon>
        <taxon>Embryophyta</taxon>
        <taxon>Tracheophyta</taxon>
        <taxon>Spermatophyta</taxon>
        <taxon>Magnoliopsida</taxon>
        <taxon>Liliopsida</taxon>
        <taxon>Poales</taxon>
        <taxon>Poaceae</taxon>
        <taxon>PACMAD clade</taxon>
        <taxon>Chloridoideae</taxon>
        <taxon>Eragrostideae</taxon>
        <taxon>Eragrostidinae</taxon>
        <taxon>Eragrostis</taxon>
    </lineage>
</organism>
<reference evidence="5 6" key="1">
    <citation type="journal article" date="2019" name="Sci. Rep.">
        <title>A high-quality genome of Eragrostis curvula grass provides insights into Poaceae evolution and supports new strategies to enhance forage quality.</title>
        <authorList>
            <person name="Carballo J."/>
            <person name="Santos B.A.C.M."/>
            <person name="Zappacosta D."/>
            <person name="Garbus I."/>
            <person name="Selva J.P."/>
            <person name="Gallo C.A."/>
            <person name="Diaz A."/>
            <person name="Albertini E."/>
            <person name="Caccamo M."/>
            <person name="Echenique V."/>
        </authorList>
    </citation>
    <scope>NUCLEOTIDE SEQUENCE [LARGE SCALE GENOMIC DNA]</scope>
    <source>
        <strain evidence="6">cv. Victoria</strain>
        <tissue evidence="5">Leaf</tissue>
    </source>
</reference>
<name>A0A5J9WM72_9POAL</name>
<evidence type="ECO:0000256" key="2">
    <source>
        <dbReference type="ARBA" id="ARBA00010846"/>
    </source>
</evidence>
<evidence type="ECO:0000313" key="6">
    <source>
        <dbReference type="Proteomes" id="UP000324897"/>
    </source>
</evidence>
<evidence type="ECO:0008006" key="7">
    <source>
        <dbReference type="Google" id="ProtNLM"/>
    </source>
</evidence>
<dbReference type="Proteomes" id="UP000324897">
    <property type="component" value="Chromosome 6"/>
</dbReference>
<dbReference type="Gene3D" id="1.25.40.420">
    <property type="match status" value="1"/>
</dbReference>
<dbReference type="PANTHER" id="PTHR26379">
    <property type="entry name" value="BTB/POZ AND MATH DOMAIN-CONTAINING PROTEIN 1"/>
    <property type="match status" value="1"/>
</dbReference>
<evidence type="ECO:0000259" key="3">
    <source>
        <dbReference type="PROSITE" id="PS50097"/>
    </source>
</evidence>
<dbReference type="Pfam" id="PF24570">
    <property type="entry name" value="BACK_BPM_SPOP"/>
    <property type="match status" value="1"/>
</dbReference>
<dbReference type="InterPro" id="IPR045005">
    <property type="entry name" value="BPM1-6"/>
</dbReference>
<gene>
    <name evidence="5" type="ORF">EJB05_01129</name>
</gene>
<dbReference type="CDD" id="cd00121">
    <property type="entry name" value="MATH"/>
    <property type="match status" value="1"/>
</dbReference>
<dbReference type="Gramene" id="TVU49792">
    <property type="protein sequence ID" value="TVU49792"/>
    <property type="gene ID" value="EJB05_01129"/>
</dbReference>
<protein>
    <recommendedName>
        <fullName evidence="7">BTB domain-containing protein</fullName>
    </recommendedName>
</protein>
<sequence length="311" mass="34235">MGNNGGRADVNDFIVVDKTRRGPLQPKISGDPQPPPLPFPSLPYLSLFLELHDDHGGGGEGNGNDDPVEFTFTVLDPSGNPVPEYSRSKEEFFFTGSSASSRGFPNFIRWKDLEASGCLKDDKFTVRCDIAGTDVTVYVGAGGEQTAHNAHGWLLAARSPVFEAEVLAAVKEKVPGGVVWRHVEIQGVEPKVFKAMLHYVYTDTLPPEMMMAEEKKAVAMAQGFLAAAHKYKLERLRLMCEEMLCERVNMDTVAGSLAMAKQHGCETLEAMCVEFISRPGNLKAVIETEGFEKIKTSRPELLIEPLMKRFA</sequence>
<dbReference type="InterPro" id="IPR011333">
    <property type="entry name" value="SKP1/BTB/POZ_sf"/>
</dbReference>
<dbReference type="InterPro" id="IPR008974">
    <property type="entry name" value="TRAF-like"/>
</dbReference>
<comment type="similarity">
    <text evidence="2">Belongs to the Tdpoz family.</text>
</comment>
<feature type="domain" description="MATH" evidence="4">
    <location>
        <begin position="1"/>
        <end position="130"/>
    </location>
</feature>
<dbReference type="PROSITE" id="PS50097">
    <property type="entry name" value="BTB"/>
    <property type="match status" value="1"/>
</dbReference>
<dbReference type="InterPro" id="IPR000210">
    <property type="entry name" value="BTB/POZ_dom"/>
</dbReference>
<evidence type="ECO:0000313" key="5">
    <source>
        <dbReference type="EMBL" id="TVU49792.1"/>
    </source>
</evidence>
<comment type="caution">
    <text evidence="5">The sequence shown here is derived from an EMBL/GenBank/DDBJ whole genome shotgun (WGS) entry which is preliminary data.</text>
</comment>
<accession>A0A5J9WM72</accession>
<dbReference type="GO" id="GO:0016567">
    <property type="term" value="P:protein ubiquitination"/>
    <property type="evidence" value="ECO:0007669"/>
    <property type="project" value="InterPro"/>
</dbReference>
<keyword evidence="6" id="KW-1185">Reference proteome</keyword>
<dbReference type="EMBL" id="RWGY01000002">
    <property type="protein sequence ID" value="TVU49792.1"/>
    <property type="molecule type" value="Genomic_DNA"/>
</dbReference>
<feature type="domain" description="BTB" evidence="3">
    <location>
        <begin position="133"/>
        <end position="209"/>
    </location>
</feature>
<dbReference type="SUPFAM" id="SSF49599">
    <property type="entry name" value="TRAF domain-like"/>
    <property type="match status" value="1"/>
</dbReference>
<feature type="non-terminal residue" evidence="5">
    <location>
        <position position="1"/>
    </location>
</feature>
<dbReference type="Gene3D" id="2.60.210.10">
    <property type="entry name" value="Apoptosis, Tumor Necrosis Factor Receptor Associated Protein 2, Chain A"/>
    <property type="match status" value="1"/>
</dbReference>
<dbReference type="SMART" id="SM00225">
    <property type="entry name" value="BTB"/>
    <property type="match status" value="1"/>
</dbReference>
<dbReference type="Pfam" id="PF00651">
    <property type="entry name" value="BTB"/>
    <property type="match status" value="1"/>
</dbReference>
<dbReference type="Gene3D" id="3.30.710.10">
    <property type="entry name" value="Potassium Channel Kv1.1, Chain A"/>
    <property type="match status" value="1"/>
</dbReference>